<keyword evidence="4" id="KW-1185">Reference proteome</keyword>
<accession>A0AAJ7XF45</accession>
<proteinExistence type="predicted"/>
<evidence type="ECO:0000313" key="5">
    <source>
        <dbReference type="RefSeq" id="XP_032832414.1"/>
    </source>
</evidence>
<keyword evidence="2" id="KW-0732">Signal</keyword>
<feature type="signal peptide" evidence="2">
    <location>
        <begin position="1"/>
        <end position="29"/>
    </location>
</feature>
<dbReference type="AlphaFoldDB" id="A0AAJ7XF45"/>
<organism evidence="4 5">
    <name type="scientific">Petromyzon marinus</name>
    <name type="common">Sea lamprey</name>
    <dbReference type="NCBI Taxonomy" id="7757"/>
    <lineage>
        <taxon>Eukaryota</taxon>
        <taxon>Metazoa</taxon>
        <taxon>Chordata</taxon>
        <taxon>Craniata</taxon>
        <taxon>Vertebrata</taxon>
        <taxon>Cyclostomata</taxon>
        <taxon>Hyperoartia</taxon>
        <taxon>Petromyzontiformes</taxon>
        <taxon>Petromyzontidae</taxon>
        <taxon>Petromyzon</taxon>
    </lineage>
</organism>
<evidence type="ECO:0000259" key="3">
    <source>
        <dbReference type="Pfam" id="PF12308"/>
    </source>
</evidence>
<dbReference type="InterPro" id="IPR022082">
    <property type="entry name" value="Noelin_dom"/>
</dbReference>
<gene>
    <name evidence="5" type="primary">LOC116955442</name>
</gene>
<feature type="coiled-coil region" evidence="1">
    <location>
        <begin position="80"/>
        <end position="128"/>
    </location>
</feature>
<evidence type="ECO:0000256" key="1">
    <source>
        <dbReference type="SAM" id="Coils"/>
    </source>
</evidence>
<sequence length="141" mass="16091">MAFGERDSWRRMMLLMMMMLLDCVQVCAPLRLQAPAGRPAGADVGWQVFSSVQDAEGRCICTVVAPQPHMCTRDARARQIRQLLERVQNMSQSMEALSSRTQSDMVYVRRVEAQMRAFESRFSQVQADRHALLHTQDTKGE</sequence>
<dbReference type="RefSeq" id="XP_032832414.1">
    <property type="nucleotide sequence ID" value="XM_032976523.1"/>
</dbReference>
<dbReference type="KEGG" id="pmrn:116955442"/>
<feature type="chain" id="PRO_5042594012" evidence="2">
    <location>
        <begin position="30"/>
        <end position="141"/>
    </location>
</feature>
<dbReference type="Pfam" id="PF12308">
    <property type="entry name" value="Noelin-1"/>
    <property type="match status" value="1"/>
</dbReference>
<reference evidence="5" key="1">
    <citation type="submission" date="2025-08" db="UniProtKB">
        <authorList>
            <consortium name="RefSeq"/>
        </authorList>
    </citation>
    <scope>IDENTIFICATION</scope>
    <source>
        <tissue evidence="5">Sperm</tissue>
    </source>
</reference>
<feature type="domain" description="Noelin" evidence="3">
    <location>
        <begin position="42"/>
        <end position="133"/>
    </location>
</feature>
<protein>
    <submittedName>
        <fullName evidence="5">Noelin-like</fullName>
    </submittedName>
</protein>
<name>A0AAJ7XF45_PETMA</name>
<keyword evidence="1" id="KW-0175">Coiled coil</keyword>
<evidence type="ECO:0000256" key="2">
    <source>
        <dbReference type="SAM" id="SignalP"/>
    </source>
</evidence>
<evidence type="ECO:0000313" key="4">
    <source>
        <dbReference type="Proteomes" id="UP001318040"/>
    </source>
</evidence>
<dbReference type="Proteomes" id="UP001318040">
    <property type="component" value="Chromosome 59"/>
</dbReference>
<dbReference type="GeneID" id="116955442"/>